<evidence type="ECO:0000313" key="2">
    <source>
        <dbReference type="EMBL" id="SMN21338.1"/>
    </source>
</evidence>
<feature type="signal peptide" evidence="1">
    <location>
        <begin position="1"/>
        <end position="27"/>
    </location>
</feature>
<feature type="chain" id="PRO_5013095549" evidence="1">
    <location>
        <begin position="28"/>
        <end position="257"/>
    </location>
</feature>
<gene>
    <name evidence="2" type="ORF">KASA_0L04070G</name>
</gene>
<name>A0A1X7R6M4_9SACH</name>
<organism evidence="2 3">
    <name type="scientific">Maudiozyma saulgeensis</name>
    <dbReference type="NCBI Taxonomy" id="1789683"/>
    <lineage>
        <taxon>Eukaryota</taxon>
        <taxon>Fungi</taxon>
        <taxon>Dikarya</taxon>
        <taxon>Ascomycota</taxon>
        <taxon>Saccharomycotina</taxon>
        <taxon>Saccharomycetes</taxon>
        <taxon>Saccharomycetales</taxon>
        <taxon>Saccharomycetaceae</taxon>
        <taxon>Maudiozyma</taxon>
    </lineage>
</organism>
<evidence type="ECO:0000313" key="3">
    <source>
        <dbReference type="Proteomes" id="UP000196158"/>
    </source>
</evidence>
<keyword evidence="3" id="KW-1185">Reference proteome</keyword>
<protein>
    <submittedName>
        <fullName evidence="2">Uncharacterized protein</fullName>
    </submittedName>
</protein>
<evidence type="ECO:0000256" key="1">
    <source>
        <dbReference type="SAM" id="SignalP"/>
    </source>
</evidence>
<keyword evidence="1" id="KW-0732">Signal</keyword>
<dbReference type="Proteomes" id="UP000196158">
    <property type="component" value="Unassembled WGS sequence"/>
</dbReference>
<accession>A0A1X7R6M4</accession>
<dbReference type="AlphaFoldDB" id="A0A1X7R6M4"/>
<sequence>MVIIRGTVYLITLPTLLVMMLLEQTRALATLQEVFNQGDQSLSIASAVDGKFFLAHNDSASSAIKEEMLVSTKNALIDLNGNKTTWIPEHIRAKLEEWITVGGYASWFFQYFLGQGITRARQQYYARQEWPLDRFVCGSDFTIRPRFDPINDTWVSYLNLLEVSTSGYSCENLSYSDAMMAGNEKIDFLMSRNTSLSDNIGFSFNYSLNVNVTLKVECKCHRLQSPIKLYGVRNIKCNNTWEDIKQRELKESKELKI</sequence>
<dbReference type="EMBL" id="FXLY01000007">
    <property type="protein sequence ID" value="SMN21338.1"/>
    <property type="molecule type" value="Genomic_DNA"/>
</dbReference>
<reference evidence="2 3" key="1">
    <citation type="submission" date="2017-04" db="EMBL/GenBank/DDBJ databases">
        <authorList>
            <person name="Afonso C.L."/>
            <person name="Miller P.J."/>
            <person name="Scott M.A."/>
            <person name="Spackman E."/>
            <person name="Goraichik I."/>
            <person name="Dimitrov K.M."/>
            <person name="Suarez D.L."/>
            <person name="Swayne D.E."/>
        </authorList>
    </citation>
    <scope>NUCLEOTIDE SEQUENCE [LARGE SCALE GENOMIC DNA]</scope>
</reference>
<proteinExistence type="predicted"/>